<dbReference type="InterPro" id="IPR047766">
    <property type="entry name" value="PxxKW_fam"/>
</dbReference>
<organism evidence="1 2">
    <name type="scientific">Desulfarculus baarsii (strain ATCC 33931 / DSM 2075 / LMG 7858 / VKM B-1802 / 2st14)</name>
    <dbReference type="NCBI Taxonomy" id="644282"/>
    <lineage>
        <taxon>Bacteria</taxon>
        <taxon>Pseudomonadati</taxon>
        <taxon>Thermodesulfobacteriota</taxon>
        <taxon>Desulfarculia</taxon>
        <taxon>Desulfarculales</taxon>
        <taxon>Desulfarculaceae</taxon>
        <taxon>Desulfarculus</taxon>
    </lineage>
</organism>
<dbReference type="NCBIfam" id="NF038144">
    <property type="entry name" value="PxxKW"/>
    <property type="match status" value="1"/>
</dbReference>
<reference evidence="1 2" key="1">
    <citation type="journal article" date="2010" name="Stand. Genomic Sci.">
        <title>Complete genome sequence of Desulfarculus baarsii type strain (2st14).</title>
        <authorList>
            <person name="Sun H."/>
            <person name="Spring S."/>
            <person name="Lapidus A."/>
            <person name="Davenport K."/>
            <person name="Del Rio T.G."/>
            <person name="Tice H."/>
            <person name="Nolan M."/>
            <person name="Copeland A."/>
            <person name="Cheng J.F."/>
            <person name="Lucas S."/>
            <person name="Tapia R."/>
            <person name="Goodwin L."/>
            <person name="Pitluck S."/>
            <person name="Ivanova N."/>
            <person name="Pagani I."/>
            <person name="Mavromatis K."/>
            <person name="Ovchinnikova G."/>
            <person name="Pati A."/>
            <person name="Chen A."/>
            <person name="Palaniappan K."/>
            <person name="Hauser L."/>
            <person name="Chang Y.J."/>
            <person name="Jeffries C.D."/>
            <person name="Detter J.C."/>
            <person name="Han C."/>
            <person name="Rohde M."/>
            <person name="Brambilla E."/>
            <person name="Goker M."/>
            <person name="Woyke T."/>
            <person name="Bristow J."/>
            <person name="Eisen J.A."/>
            <person name="Markowitz V."/>
            <person name="Hugenholtz P."/>
            <person name="Kyrpides N.C."/>
            <person name="Klenk H.P."/>
            <person name="Land M."/>
        </authorList>
    </citation>
    <scope>NUCLEOTIDE SEQUENCE [LARGE SCALE GENOMIC DNA]</scope>
    <source>
        <strain evidence="2">ATCC 33931 / DSM 2075 / LMG 7858 / VKM B-1802 / 2st14</strain>
    </source>
</reference>
<evidence type="ECO:0000313" key="1">
    <source>
        <dbReference type="EMBL" id="ADK85478.1"/>
    </source>
</evidence>
<name>E1QIG1_DESB2</name>
<sequence>MLCTTTREGNECAFMSKNGCTFSGGTCNPAIEACLGCERLVTAGDMQYCSSYPDPAAKWRYGVCNFATHVKGTSKEEAKINPLKASRRAHRR</sequence>
<dbReference type="eggNOG" id="ENOG50331TB">
    <property type="taxonomic scope" value="Bacteria"/>
</dbReference>
<evidence type="ECO:0000313" key="2">
    <source>
        <dbReference type="Proteomes" id="UP000009047"/>
    </source>
</evidence>
<dbReference type="KEGG" id="dbr:Deba_2113"/>
<keyword evidence="2" id="KW-1185">Reference proteome</keyword>
<dbReference type="AlphaFoldDB" id="E1QIG1"/>
<accession>E1QIG1</accession>
<dbReference type="OrthoDB" id="5387471at2"/>
<dbReference type="RefSeq" id="WP_013258919.1">
    <property type="nucleotide sequence ID" value="NC_014365.1"/>
</dbReference>
<dbReference type="Proteomes" id="UP000009047">
    <property type="component" value="Chromosome"/>
</dbReference>
<dbReference type="EMBL" id="CP002085">
    <property type="protein sequence ID" value="ADK85478.1"/>
    <property type="molecule type" value="Genomic_DNA"/>
</dbReference>
<protein>
    <submittedName>
        <fullName evidence="1">Uncharacterized protein</fullName>
    </submittedName>
</protein>
<dbReference type="Pfam" id="PF20657">
    <property type="entry name" value="DUF6811"/>
    <property type="match status" value="1"/>
</dbReference>
<proteinExistence type="predicted"/>
<gene>
    <name evidence="1" type="ordered locus">Deba_2113</name>
</gene>
<dbReference type="STRING" id="644282.Deba_2113"/>
<dbReference type="HOGENOM" id="CLU_185100_0_0_7"/>